<dbReference type="EMBL" id="SNRY01004163">
    <property type="protein sequence ID" value="KAA6318521.1"/>
    <property type="molecule type" value="Genomic_DNA"/>
</dbReference>
<reference evidence="3" key="1">
    <citation type="submission" date="2019-03" db="EMBL/GenBank/DDBJ databases">
        <title>Single cell metagenomics reveals metabolic interactions within the superorganism composed of flagellate Streblomastix strix and complex community of Bacteroidetes bacteria on its surface.</title>
        <authorList>
            <person name="Treitli S.C."/>
            <person name="Kolisko M."/>
            <person name="Husnik F."/>
            <person name="Keeling P."/>
            <person name="Hampl V."/>
        </authorList>
    </citation>
    <scope>NUCLEOTIDE SEQUENCE</scope>
    <source>
        <strain evidence="3">STM</strain>
    </source>
</reference>
<dbReference type="PANTHER" id="PTHR42954">
    <property type="entry name" value="FE(2+) TRANSPORT PROTEIN A"/>
    <property type="match status" value="1"/>
</dbReference>
<dbReference type="SMART" id="SM00899">
    <property type="entry name" value="FeoA"/>
    <property type="match status" value="1"/>
</dbReference>
<comment type="caution">
    <text evidence="3">The sequence shown here is derived from an EMBL/GenBank/DDBJ whole genome shotgun (WGS) entry which is preliminary data.</text>
</comment>
<feature type="domain" description="Ferrous iron transporter FeoA-like" evidence="2">
    <location>
        <begin position="1"/>
        <end position="73"/>
    </location>
</feature>
<proteinExistence type="predicted"/>
<organism evidence="3">
    <name type="scientific">termite gut metagenome</name>
    <dbReference type="NCBI Taxonomy" id="433724"/>
    <lineage>
        <taxon>unclassified sequences</taxon>
        <taxon>metagenomes</taxon>
        <taxon>organismal metagenomes</taxon>
    </lineage>
</organism>
<protein>
    <recommendedName>
        <fullName evidence="2">Ferrous iron transporter FeoA-like domain-containing protein</fullName>
    </recommendedName>
</protein>
<dbReference type="SUPFAM" id="SSF50037">
    <property type="entry name" value="C-terminal domain of transcriptional repressors"/>
    <property type="match status" value="1"/>
</dbReference>
<dbReference type="InterPro" id="IPR038157">
    <property type="entry name" value="FeoA_core_dom"/>
</dbReference>
<dbReference type="InterPro" id="IPR008988">
    <property type="entry name" value="Transcriptional_repressor_C"/>
</dbReference>
<evidence type="ECO:0000259" key="2">
    <source>
        <dbReference type="SMART" id="SM00899"/>
    </source>
</evidence>
<accession>A0A5J4QCS7</accession>
<keyword evidence="1" id="KW-0408">Iron</keyword>
<dbReference type="GO" id="GO:0046914">
    <property type="term" value="F:transition metal ion binding"/>
    <property type="evidence" value="ECO:0007669"/>
    <property type="project" value="InterPro"/>
</dbReference>
<dbReference type="InterPro" id="IPR007167">
    <property type="entry name" value="Fe-transptr_FeoA-like"/>
</dbReference>
<evidence type="ECO:0000256" key="1">
    <source>
        <dbReference type="ARBA" id="ARBA00023004"/>
    </source>
</evidence>
<dbReference type="Gene3D" id="2.30.30.90">
    <property type="match status" value="1"/>
</dbReference>
<name>A0A5J4QCS7_9ZZZZ</name>
<sequence>MRLSELKTGEKGVIIKVIGHGGFRKRIIEMGFIKGKTVEVLLNAPLNDPIKYKILGYEISLRRKEAEMIEIISEQEAKEQVLPSDSPYNEILKRSIHHLL</sequence>
<dbReference type="PANTHER" id="PTHR42954:SF2">
    <property type="entry name" value="FE(2+) TRANSPORT PROTEIN A"/>
    <property type="match status" value="1"/>
</dbReference>
<gene>
    <name evidence="3" type="ORF">EZS27_031481</name>
</gene>
<dbReference type="AlphaFoldDB" id="A0A5J4QCS7"/>
<dbReference type="InterPro" id="IPR052713">
    <property type="entry name" value="FeoA"/>
</dbReference>
<dbReference type="Pfam" id="PF04023">
    <property type="entry name" value="FeoA"/>
    <property type="match status" value="1"/>
</dbReference>
<evidence type="ECO:0000313" key="3">
    <source>
        <dbReference type="EMBL" id="KAA6318521.1"/>
    </source>
</evidence>